<dbReference type="InterPro" id="IPR036597">
    <property type="entry name" value="Fido-like_dom_sf"/>
</dbReference>
<dbReference type="NCBIfam" id="TIGR01550">
    <property type="entry name" value="DOC_P1"/>
    <property type="match status" value="1"/>
</dbReference>
<dbReference type="PANTHER" id="PTHR39426">
    <property type="entry name" value="HOMOLOGY TO DEATH-ON-CURING PROTEIN OF PHAGE P1"/>
    <property type="match status" value="1"/>
</dbReference>
<dbReference type="Proteomes" id="UP001297092">
    <property type="component" value="Unassembled WGS sequence"/>
</dbReference>
<comment type="caution">
    <text evidence="2">The sequence shown here is derived from an EMBL/GenBank/DDBJ whole genome shotgun (WGS) entry which is preliminary data.</text>
</comment>
<name>A0ABS5S2P7_9FLAO</name>
<dbReference type="InterPro" id="IPR003812">
    <property type="entry name" value="Fido"/>
</dbReference>
<reference evidence="2 3" key="1">
    <citation type="submission" date="2021-05" db="EMBL/GenBank/DDBJ databases">
        <title>Aequorivita echinoideorum JCM 30378 genome.</title>
        <authorList>
            <person name="Zhang H."/>
            <person name="Li C."/>
        </authorList>
    </citation>
    <scope>NUCLEOTIDE SEQUENCE [LARGE SCALE GENOMIC DNA]</scope>
    <source>
        <strain evidence="2 3">JCM30378</strain>
    </source>
</reference>
<evidence type="ECO:0000259" key="1">
    <source>
        <dbReference type="PROSITE" id="PS51459"/>
    </source>
</evidence>
<accession>A0ABS5S2P7</accession>
<sequence>MNEIIAKSSGGSAGIRDTGSLLSALNRPFQTFGGEDLYPTALEKSAAIVESIIINHPFIDGNKRMGYAFMRLLLAEGGYTLKASEDEIYDFIISISEGKMKFEAIRDWIKNNI</sequence>
<dbReference type="InterPro" id="IPR006440">
    <property type="entry name" value="Doc"/>
</dbReference>
<dbReference type="EMBL" id="JAHCTB010000002">
    <property type="protein sequence ID" value="MBT0607466.1"/>
    <property type="molecule type" value="Genomic_DNA"/>
</dbReference>
<dbReference type="Gene3D" id="1.20.120.1870">
    <property type="entry name" value="Fic/DOC protein, Fido domain"/>
    <property type="match status" value="1"/>
</dbReference>
<dbReference type="PANTHER" id="PTHR39426:SF1">
    <property type="entry name" value="HOMOLOGY TO DEATH-ON-CURING PROTEIN OF PHAGE P1"/>
    <property type="match status" value="1"/>
</dbReference>
<gene>
    <name evidence="2" type="ORF">KIV10_04665</name>
</gene>
<proteinExistence type="predicted"/>
<feature type="domain" description="Fido" evidence="1">
    <location>
        <begin position="1"/>
        <end position="111"/>
    </location>
</feature>
<evidence type="ECO:0000313" key="3">
    <source>
        <dbReference type="Proteomes" id="UP001297092"/>
    </source>
</evidence>
<dbReference type="Pfam" id="PF02661">
    <property type="entry name" value="Fic"/>
    <property type="match status" value="1"/>
</dbReference>
<dbReference type="SUPFAM" id="SSF140931">
    <property type="entry name" value="Fic-like"/>
    <property type="match status" value="1"/>
</dbReference>
<dbReference type="PROSITE" id="PS51459">
    <property type="entry name" value="FIDO"/>
    <property type="match status" value="1"/>
</dbReference>
<organism evidence="2 3">
    <name type="scientific">Aequorivita echinoideorum</name>
    <dbReference type="NCBI Taxonomy" id="1549647"/>
    <lineage>
        <taxon>Bacteria</taxon>
        <taxon>Pseudomonadati</taxon>
        <taxon>Bacteroidota</taxon>
        <taxon>Flavobacteriia</taxon>
        <taxon>Flavobacteriales</taxon>
        <taxon>Flavobacteriaceae</taxon>
        <taxon>Aequorivita</taxon>
    </lineage>
</organism>
<protein>
    <submittedName>
        <fullName evidence="2">Type II toxin-antitoxin system death-on-curing family toxin</fullName>
    </submittedName>
</protein>
<dbReference type="InterPro" id="IPR053737">
    <property type="entry name" value="Type_II_TA_Toxin"/>
</dbReference>
<evidence type="ECO:0000313" key="2">
    <source>
        <dbReference type="EMBL" id="MBT0607466.1"/>
    </source>
</evidence>
<keyword evidence="3" id="KW-1185">Reference proteome</keyword>